<dbReference type="AlphaFoldDB" id="A0A383CF22"/>
<organism evidence="2">
    <name type="scientific">marine metagenome</name>
    <dbReference type="NCBI Taxonomy" id="408172"/>
    <lineage>
        <taxon>unclassified sequences</taxon>
        <taxon>metagenomes</taxon>
        <taxon>ecological metagenomes</taxon>
    </lineage>
</organism>
<dbReference type="EMBL" id="UINC01208458">
    <property type="protein sequence ID" value="SVE31006.1"/>
    <property type="molecule type" value="Genomic_DNA"/>
</dbReference>
<feature type="non-terminal residue" evidence="2">
    <location>
        <position position="1"/>
    </location>
</feature>
<name>A0A383CF22_9ZZZZ</name>
<feature type="transmembrane region" description="Helical" evidence="1">
    <location>
        <begin position="6"/>
        <end position="24"/>
    </location>
</feature>
<feature type="transmembrane region" description="Helical" evidence="1">
    <location>
        <begin position="140"/>
        <end position="162"/>
    </location>
</feature>
<accession>A0A383CF22</accession>
<proteinExistence type="predicted"/>
<keyword evidence="1" id="KW-0472">Membrane</keyword>
<evidence type="ECO:0000313" key="2">
    <source>
        <dbReference type="EMBL" id="SVE31006.1"/>
    </source>
</evidence>
<sequence>QWLELIIGIGVVICVLAFVAGWLAKSIPHLEPELNPGDVPKKKLNAAVEGASLVFKSRYLIAIAGIVGFYEITSEVLDYQFTAVIERHTNSTVETVITAQQFTPEDIQVLEEYDVNEDGRLDEKESDNARDAIFGRHVGTVYAIGNNAALAIQVLFSIFAASFPRYRIHWILLALPLAIVLSSLFFIIAPILTAASLLKISDSTFAYSVNQTGRETLYNPLARQEKYVARAFVEVFVQRTG</sequence>
<protein>
    <submittedName>
        <fullName evidence="2">Uncharacterized protein</fullName>
    </submittedName>
</protein>
<evidence type="ECO:0000256" key="1">
    <source>
        <dbReference type="SAM" id="Phobius"/>
    </source>
</evidence>
<feature type="transmembrane region" description="Helical" evidence="1">
    <location>
        <begin position="168"/>
        <end position="192"/>
    </location>
</feature>
<keyword evidence="1" id="KW-0812">Transmembrane</keyword>
<gene>
    <name evidence="2" type="ORF">METZ01_LOCUS483860</name>
</gene>
<reference evidence="2" key="1">
    <citation type="submission" date="2018-05" db="EMBL/GenBank/DDBJ databases">
        <authorList>
            <person name="Lanie J.A."/>
            <person name="Ng W.-L."/>
            <person name="Kazmierczak K.M."/>
            <person name="Andrzejewski T.M."/>
            <person name="Davidsen T.M."/>
            <person name="Wayne K.J."/>
            <person name="Tettelin H."/>
            <person name="Glass J.I."/>
            <person name="Rusch D."/>
            <person name="Podicherti R."/>
            <person name="Tsui H.-C.T."/>
            <person name="Winkler M.E."/>
        </authorList>
    </citation>
    <scope>NUCLEOTIDE SEQUENCE</scope>
</reference>
<keyword evidence="1" id="KW-1133">Transmembrane helix</keyword>
<feature type="non-terminal residue" evidence="2">
    <location>
        <position position="241"/>
    </location>
</feature>